<dbReference type="EMBL" id="VEPZ02000934">
    <property type="protein sequence ID" value="KAE8710019.1"/>
    <property type="molecule type" value="Genomic_DNA"/>
</dbReference>
<evidence type="ECO:0000256" key="2">
    <source>
        <dbReference type="ARBA" id="ARBA00008891"/>
    </source>
</evidence>
<dbReference type="GO" id="GO:0045490">
    <property type="term" value="P:pectin catabolic process"/>
    <property type="evidence" value="ECO:0007669"/>
    <property type="project" value="UniProtKB-UniPathway"/>
</dbReference>
<proteinExistence type="inferred from homology"/>
<accession>A0A6A3B4N7</accession>
<feature type="chain" id="PRO_5025643810" description="pectinesterase" evidence="6">
    <location>
        <begin position="29"/>
        <end position="413"/>
    </location>
</feature>
<gene>
    <name evidence="8" type="ORF">F3Y22_tig00110328pilonHSYRG01123</name>
</gene>
<evidence type="ECO:0000313" key="8">
    <source>
        <dbReference type="EMBL" id="KAE8710019.1"/>
    </source>
</evidence>
<dbReference type="GO" id="GO:0042545">
    <property type="term" value="P:cell wall modification"/>
    <property type="evidence" value="ECO:0007669"/>
    <property type="project" value="InterPro"/>
</dbReference>
<dbReference type="AlphaFoldDB" id="A0A6A3B4N7"/>
<evidence type="ECO:0000256" key="6">
    <source>
        <dbReference type="SAM" id="SignalP"/>
    </source>
</evidence>
<dbReference type="Proteomes" id="UP000436088">
    <property type="component" value="Unassembled WGS sequence"/>
</dbReference>
<comment type="pathway">
    <text evidence="1">Glycan metabolism; pectin degradation; 2-dehydro-3-deoxy-D-gluconate from pectin: step 1/5.</text>
</comment>
<evidence type="ECO:0000259" key="7">
    <source>
        <dbReference type="Pfam" id="PF01095"/>
    </source>
</evidence>
<organism evidence="8 9">
    <name type="scientific">Hibiscus syriacus</name>
    <name type="common">Rose of Sharon</name>
    <dbReference type="NCBI Taxonomy" id="106335"/>
    <lineage>
        <taxon>Eukaryota</taxon>
        <taxon>Viridiplantae</taxon>
        <taxon>Streptophyta</taxon>
        <taxon>Embryophyta</taxon>
        <taxon>Tracheophyta</taxon>
        <taxon>Spermatophyta</taxon>
        <taxon>Magnoliopsida</taxon>
        <taxon>eudicotyledons</taxon>
        <taxon>Gunneridae</taxon>
        <taxon>Pentapetalae</taxon>
        <taxon>rosids</taxon>
        <taxon>malvids</taxon>
        <taxon>Malvales</taxon>
        <taxon>Malvaceae</taxon>
        <taxon>Malvoideae</taxon>
        <taxon>Hibiscus</taxon>
    </lineage>
</organism>
<evidence type="ECO:0000256" key="5">
    <source>
        <dbReference type="ARBA" id="ARBA00023085"/>
    </source>
</evidence>
<dbReference type="UniPathway" id="UPA00545">
    <property type="reaction ID" value="UER00823"/>
</dbReference>
<dbReference type="GO" id="GO:0030599">
    <property type="term" value="F:pectinesterase activity"/>
    <property type="evidence" value="ECO:0007669"/>
    <property type="project" value="UniProtKB-EC"/>
</dbReference>
<evidence type="ECO:0000256" key="1">
    <source>
        <dbReference type="ARBA" id="ARBA00005184"/>
    </source>
</evidence>
<dbReference type="Gene3D" id="2.160.20.10">
    <property type="entry name" value="Single-stranded right-handed beta-helix, Pectin lyase-like"/>
    <property type="match status" value="2"/>
</dbReference>
<evidence type="ECO:0000313" key="9">
    <source>
        <dbReference type="Proteomes" id="UP000436088"/>
    </source>
</evidence>
<keyword evidence="6" id="KW-0732">Signal</keyword>
<dbReference type="PANTHER" id="PTHR31321">
    <property type="entry name" value="ACYL-COA THIOESTER HYDROLASE YBHC-RELATED"/>
    <property type="match status" value="1"/>
</dbReference>
<dbReference type="InterPro" id="IPR012334">
    <property type="entry name" value="Pectin_lyas_fold"/>
</dbReference>
<keyword evidence="4" id="KW-0378">Hydrolase</keyword>
<feature type="domain" description="Pectinesterase catalytic" evidence="7">
    <location>
        <begin position="38"/>
        <end position="155"/>
    </location>
</feature>
<dbReference type="InterPro" id="IPR000070">
    <property type="entry name" value="Pectinesterase_cat"/>
</dbReference>
<dbReference type="PANTHER" id="PTHR31321:SF77">
    <property type="entry name" value="PECTINESTERASE CATALYTIC DOMAIN-CONTAINING PROTEIN"/>
    <property type="match status" value="1"/>
</dbReference>
<keyword evidence="9" id="KW-1185">Reference proteome</keyword>
<protein>
    <recommendedName>
        <fullName evidence="3">pectinesterase</fullName>
        <ecNumber evidence="3">3.1.1.11</ecNumber>
    </recommendedName>
</protein>
<dbReference type="SUPFAM" id="SSF51126">
    <property type="entry name" value="Pectin lyase-like"/>
    <property type="match status" value="1"/>
</dbReference>
<keyword evidence="5" id="KW-0063">Aspartyl esterase</keyword>
<dbReference type="EC" id="3.1.1.11" evidence="3"/>
<comment type="caution">
    <text evidence="8">The sequence shown here is derived from an EMBL/GenBank/DDBJ whole genome shotgun (WGS) entry which is preliminary data.</text>
</comment>
<name>A0A6A3B4N7_HIBSY</name>
<dbReference type="Pfam" id="PF01095">
    <property type="entry name" value="Pectinesterase"/>
    <property type="match status" value="2"/>
</dbReference>
<comment type="similarity">
    <text evidence="2">Belongs to the pectinesterase family.</text>
</comment>
<feature type="signal peptide" evidence="6">
    <location>
        <begin position="1"/>
        <end position="28"/>
    </location>
</feature>
<evidence type="ECO:0000256" key="4">
    <source>
        <dbReference type="ARBA" id="ARBA00022801"/>
    </source>
</evidence>
<feature type="domain" description="Pectinesterase catalytic" evidence="7">
    <location>
        <begin position="164"/>
        <end position="260"/>
    </location>
</feature>
<reference evidence="8" key="1">
    <citation type="submission" date="2019-09" db="EMBL/GenBank/DDBJ databases">
        <title>Draft genome information of white flower Hibiscus syriacus.</title>
        <authorList>
            <person name="Kim Y.-M."/>
        </authorList>
    </citation>
    <scope>NUCLEOTIDE SEQUENCE [LARGE SCALE GENOMIC DNA]</scope>
    <source>
        <strain evidence="8">YM2019G1</strain>
    </source>
</reference>
<sequence>MAPSYSTYVCIFVSILFTFMLESSHANAAVVTSTATLVTVDQSGKGYYEKIQDAINAVPSDNKEVVFIMVKPGIYKEKIIVPADKPFITISGSKENGTIITWNNSGEIFESPTFTVLASDFVGRYLTIQNTFGPGAKAVALRISGDRAAFFGRRCSYNSPTKAVSSENTGFTFLGCNITGVKSAVLGRPWGAYSRVFFSLTYMSNVILPQGWDDWGDSPKESTVFYREYKCYGPGANAGKRVEWSGKLMDNEAELLLTKKMIGGKSWIRLRATSVEDFRQSELGFQKMVRDRDFDRDIAISPTSELPATAAIASATAAITIYCCDMPYPDLSFSEVIVRQVNSSIADDVLGFGKFKTKDDSIPIVRELLKLQNLGPEKPRCCPSSLANVMKRCWDANTETAVDGRSGVDVGGH</sequence>
<dbReference type="InterPro" id="IPR011050">
    <property type="entry name" value="Pectin_lyase_fold/virulence"/>
</dbReference>
<evidence type="ECO:0000256" key="3">
    <source>
        <dbReference type="ARBA" id="ARBA00013229"/>
    </source>
</evidence>